<sequence length="126" mass="13929">MTIPQGYILVLGQQPQDFLDAQLQHLSYLMVLTDSADQAVARVEQERPYLVILSGNHQNWSQPVVQRLRDSIWPAGVTIVALTEPDEPSWFPPGQTSGIDGFLVKPLSRDILSAVVESAVVKQFCG</sequence>
<evidence type="ECO:0000313" key="1">
    <source>
        <dbReference type="EMBL" id="MBE9079610.1"/>
    </source>
</evidence>
<name>A0A8J7DPF5_9CYAN</name>
<dbReference type="AlphaFoldDB" id="A0A8J7DPF5"/>
<proteinExistence type="predicted"/>
<comment type="caution">
    <text evidence="1">The sequence shown here is derived from an EMBL/GenBank/DDBJ whole genome shotgun (WGS) entry which is preliminary data.</text>
</comment>
<organism evidence="1 2">
    <name type="scientific">Vasconcelosia minhoensis LEGE 07310</name>
    <dbReference type="NCBI Taxonomy" id="915328"/>
    <lineage>
        <taxon>Bacteria</taxon>
        <taxon>Bacillati</taxon>
        <taxon>Cyanobacteriota</taxon>
        <taxon>Cyanophyceae</taxon>
        <taxon>Nodosilineales</taxon>
        <taxon>Cymatolegaceae</taxon>
        <taxon>Vasconcelosia</taxon>
        <taxon>Vasconcelosia minhoensis</taxon>
    </lineage>
</organism>
<dbReference type="InterPro" id="IPR011006">
    <property type="entry name" value="CheY-like_superfamily"/>
</dbReference>
<gene>
    <name evidence="1" type="ORF">IQ241_20300</name>
</gene>
<dbReference type="Gene3D" id="3.40.50.2300">
    <property type="match status" value="1"/>
</dbReference>
<dbReference type="Proteomes" id="UP000636505">
    <property type="component" value="Unassembled WGS sequence"/>
</dbReference>
<reference evidence="1" key="1">
    <citation type="submission" date="2020-10" db="EMBL/GenBank/DDBJ databases">
        <authorList>
            <person name="Castelo-Branco R."/>
            <person name="Eusebio N."/>
            <person name="Adriana R."/>
            <person name="Vieira A."/>
            <person name="Brugerolle De Fraissinette N."/>
            <person name="Rezende De Castro R."/>
            <person name="Schneider M.P."/>
            <person name="Vasconcelos V."/>
            <person name="Leao P.N."/>
        </authorList>
    </citation>
    <scope>NUCLEOTIDE SEQUENCE</scope>
    <source>
        <strain evidence="1">LEGE 07310</strain>
    </source>
</reference>
<evidence type="ECO:0000313" key="2">
    <source>
        <dbReference type="Proteomes" id="UP000636505"/>
    </source>
</evidence>
<protein>
    <recommendedName>
        <fullName evidence="3">Response regulatory domain-containing protein</fullName>
    </recommendedName>
</protein>
<dbReference type="SUPFAM" id="SSF52172">
    <property type="entry name" value="CheY-like"/>
    <property type="match status" value="1"/>
</dbReference>
<keyword evidence="2" id="KW-1185">Reference proteome</keyword>
<evidence type="ECO:0008006" key="3">
    <source>
        <dbReference type="Google" id="ProtNLM"/>
    </source>
</evidence>
<accession>A0A8J7DPF5</accession>
<dbReference type="RefSeq" id="WP_193910738.1">
    <property type="nucleotide sequence ID" value="NZ_JADEXG010000061.1"/>
</dbReference>
<dbReference type="EMBL" id="JADEXG010000061">
    <property type="protein sequence ID" value="MBE9079610.1"/>
    <property type="molecule type" value="Genomic_DNA"/>
</dbReference>